<dbReference type="SUPFAM" id="SSF52540">
    <property type="entry name" value="P-loop containing nucleoside triphosphate hydrolases"/>
    <property type="match status" value="1"/>
</dbReference>
<dbReference type="PANTHER" id="PTHR42743:SF11">
    <property type="entry name" value="AMINODEOXYCHORISMATE LYASE"/>
    <property type="match status" value="1"/>
</dbReference>
<dbReference type="InterPro" id="IPR027417">
    <property type="entry name" value="P-loop_NTPase"/>
</dbReference>
<keyword evidence="2" id="KW-0100">Branched-chain amino acid biosynthesis</keyword>
<accession>A0ABV7GNT6</accession>
<dbReference type="GO" id="GO:0016787">
    <property type="term" value="F:hydrolase activity"/>
    <property type="evidence" value="ECO:0007669"/>
    <property type="project" value="UniProtKB-KW"/>
</dbReference>
<proteinExistence type="inferred from homology"/>
<evidence type="ECO:0000313" key="3">
    <source>
        <dbReference type="EMBL" id="MFC3141665.1"/>
    </source>
</evidence>
<gene>
    <name evidence="3" type="ORF">ACFOGP_03045</name>
</gene>
<dbReference type="Gene3D" id="3.40.50.300">
    <property type="entry name" value="P-loop containing nucleotide triphosphate hydrolases"/>
    <property type="match status" value="1"/>
</dbReference>
<organism evidence="3 4">
    <name type="scientific">Psychromarinibacter halotolerans</name>
    <dbReference type="NCBI Taxonomy" id="1775175"/>
    <lineage>
        <taxon>Bacteria</taxon>
        <taxon>Pseudomonadati</taxon>
        <taxon>Pseudomonadota</taxon>
        <taxon>Alphaproteobacteria</taxon>
        <taxon>Rhodobacterales</taxon>
        <taxon>Paracoccaceae</taxon>
        <taxon>Psychromarinibacter</taxon>
    </lineage>
</organism>
<comment type="similarity">
    <text evidence="1">Belongs to the class-IV pyridoxal-phosphate-dependent aminotransferase family.</text>
</comment>
<evidence type="ECO:0000313" key="4">
    <source>
        <dbReference type="Proteomes" id="UP001595632"/>
    </source>
</evidence>
<dbReference type="Pfam" id="PF19798">
    <property type="entry name" value="Sulfotransfer_5"/>
    <property type="match status" value="1"/>
</dbReference>
<evidence type="ECO:0000256" key="1">
    <source>
        <dbReference type="ARBA" id="ARBA00009320"/>
    </source>
</evidence>
<reference evidence="4" key="1">
    <citation type="journal article" date="2019" name="Int. J. Syst. Evol. Microbiol.">
        <title>The Global Catalogue of Microorganisms (GCM) 10K type strain sequencing project: providing services to taxonomists for standard genome sequencing and annotation.</title>
        <authorList>
            <consortium name="The Broad Institute Genomics Platform"/>
            <consortium name="The Broad Institute Genome Sequencing Center for Infectious Disease"/>
            <person name="Wu L."/>
            <person name="Ma J."/>
        </authorList>
    </citation>
    <scope>NUCLEOTIDE SEQUENCE [LARGE SCALE GENOMIC DNA]</scope>
    <source>
        <strain evidence="4">KCTC 52366</strain>
    </source>
</reference>
<comment type="caution">
    <text evidence="3">The sequence shown here is derived from an EMBL/GenBank/DDBJ whole genome shotgun (WGS) entry which is preliminary data.</text>
</comment>
<keyword evidence="4" id="KW-1185">Reference proteome</keyword>
<name>A0ABV7GNT6_9RHOB</name>
<dbReference type="EMBL" id="JBHRTB010000010">
    <property type="protein sequence ID" value="MFC3141665.1"/>
    <property type="molecule type" value="Genomic_DNA"/>
</dbReference>
<protein>
    <submittedName>
        <fullName evidence="3">HAD family hydrolase</fullName>
    </submittedName>
</protein>
<dbReference type="RefSeq" id="WP_275632081.1">
    <property type="nucleotide sequence ID" value="NZ_JARGYD010000002.1"/>
</dbReference>
<dbReference type="InterPro" id="IPR050571">
    <property type="entry name" value="Class-IV_PLP-Dep_Aminotrnsfr"/>
</dbReference>
<evidence type="ECO:0000256" key="2">
    <source>
        <dbReference type="ARBA" id="ARBA00023304"/>
    </source>
</evidence>
<keyword evidence="2" id="KW-0028">Amino-acid biosynthesis</keyword>
<dbReference type="PANTHER" id="PTHR42743">
    <property type="entry name" value="AMINO-ACID AMINOTRANSFERASE"/>
    <property type="match status" value="1"/>
</dbReference>
<keyword evidence="3" id="KW-0378">Hydrolase</keyword>
<sequence length="242" mass="27106">MHIAMWSGPRNLSTAMMYSFAQRSDCFAWDEPYYSAYLTRTGITHPMGDQVIAAGEPDPDKVIARLRGPVPDSKAHFYQKHMTQHMLPGIDRDWLRDVTNVFLIRHPARVVASFSAKLEDLTLDEIGFRQQFELYELAKSFGQTPIVIDSHDIREDPEAALRKLCAALGLDFDPAMLSWSKGGRPEDGVWAPVWYGAVHDSTGFAGAEGPLPALPAKYAGIVEEAMTYYEPMRAVAHEYVIT</sequence>
<dbReference type="Proteomes" id="UP001595632">
    <property type="component" value="Unassembled WGS sequence"/>
</dbReference>